<feature type="transmembrane region" description="Helical" evidence="1">
    <location>
        <begin position="53"/>
        <end position="72"/>
    </location>
</feature>
<sequence length="120" mass="13605">MSIYFQSYLHVLKKNYMLVVIAAVLLILTYFIWAGVPFFIIGNIVADATSSGFVTLLSIALSGGFLFSLYFLPIHIKVAKRVASFEHRSVKKLFVQIQLVWIFICSAIFAISMSVIRMYL</sequence>
<evidence type="ECO:0000256" key="1">
    <source>
        <dbReference type="SAM" id="Phobius"/>
    </source>
</evidence>
<keyword evidence="1" id="KW-0472">Membrane</keyword>
<dbReference type="AlphaFoldDB" id="A0A941CXP4"/>
<feature type="transmembrane region" description="Helical" evidence="1">
    <location>
        <begin position="93"/>
        <end position="116"/>
    </location>
</feature>
<name>A0A941CXP4_9BACI</name>
<dbReference type="Proteomes" id="UP000675431">
    <property type="component" value="Unassembled WGS sequence"/>
</dbReference>
<comment type="caution">
    <text evidence="2">The sequence shown here is derived from an EMBL/GenBank/DDBJ whole genome shotgun (WGS) entry which is preliminary data.</text>
</comment>
<dbReference type="EMBL" id="JAGSIE010000021">
    <property type="protein sequence ID" value="MBR7554010.1"/>
    <property type="molecule type" value="Genomic_DNA"/>
</dbReference>
<keyword evidence="3" id="KW-1185">Reference proteome</keyword>
<dbReference type="RefSeq" id="WP_212369931.1">
    <property type="nucleotide sequence ID" value="NZ_JAGSIE010000021.1"/>
</dbReference>
<evidence type="ECO:0000313" key="3">
    <source>
        <dbReference type="Proteomes" id="UP000675431"/>
    </source>
</evidence>
<reference evidence="2 3" key="1">
    <citation type="submission" date="2021-04" db="EMBL/GenBank/DDBJ databases">
        <title>Allobacillus sp. nov. SKP8-2 isolated from shrimp paste.</title>
        <authorList>
            <person name="Tanasupawat S."/>
            <person name="Yiamsombat S."/>
            <person name="Kanchanasin P."/>
            <person name="Kuncharoen N."/>
        </authorList>
    </citation>
    <scope>NUCLEOTIDE SEQUENCE [LARGE SCALE GENOMIC DNA]</scope>
    <source>
        <strain evidence="2 3">SKP8-2</strain>
    </source>
</reference>
<evidence type="ECO:0000313" key="2">
    <source>
        <dbReference type="EMBL" id="MBR7554010.1"/>
    </source>
</evidence>
<organism evidence="2 3">
    <name type="scientific">Allobacillus saliphilus</name>
    <dbReference type="NCBI Taxonomy" id="2912308"/>
    <lineage>
        <taxon>Bacteria</taxon>
        <taxon>Bacillati</taxon>
        <taxon>Bacillota</taxon>
        <taxon>Bacilli</taxon>
        <taxon>Bacillales</taxon>
        <taxon>Bacillaceae</taxon>
        <taxon>Allobacillus</taxon>
    </lineage>
</organism>
<accession>A0A941CXP4</accession>
<gene>
    <name evidence="2" type="ORF">KC820_07570</name>
</gene>
<protein>
    <submittedName>
        <fullName evidence="2">Uncharacterized protein</fullName>
    </submittedName>
</protein>
<feature type="transmembrane region" description="Helical" evidence="1">
    <location>
        <begin position="16"/>
        <end position="41"/>
    </location>
</feature>
<keyword evidence="1" id="KW-0812">Transmembrane</keyword>
<proteinExistence type="predicted"/>
<keyword evidence="1" id="KW-1133">Transmembrane helix</keyword>